<dbReference type="PANTHER" id="PTHR33121:SF76">
    <property type="entry name" value="SIGNALING PROTEIN"/>
    <property type="match status" value="1"/>
</dbReference>
<dbReference type="PANTHER" id="PTHR33121">
    <property type="entry name" value="CYCLIC DI-GMP PHOSPHODIESTERASE PDEF"/>
    <property type="match status" value="1"/>
</dbReference>
<dbReference type="Proteomes" id="UP000389128">
    <property type="component" value="Unassembled WGS sequence"/>
</dbReference>
<dbReference type="AlphaFoldDB" id="A0A6C2D591"/>
<evidence type="ECO:0000313" key="3">
    <source>
        <dbReference type="Proteomes" id="UP000389128"/>
    </source>
</evidence>
<proteinExistence type="predicted"/>
<dbReference type="Pfam" id="PF00563">
    <property type="entry name" value="EAL"/>
    <property type="match status" value="1"/>
</dbReference>
<dbReference type="InterPro" id="IPR035919">
    <property type="entry name" value="EAL_sf"/>
</dbReference>
<accession>A0A6C2D591</accession>
<dbReference type="GO" id="GO:0071111">
    <property type="term" value="F:cyclic-guanylate-specific phosphodiesterase activity"/>
    <property type="evidence" value="ECO:0007669"/>
    <property type="project" value="InterPro"/>
</dbReference>
<sequence length="261" mass="28749">MTLSIRELLDRVPPEHSTHRPLRRLPDGRFLADWFGCALSSVFQPIVRASDGHVVAHEAFIRSLDGGEPELSPWSLFSATADDEHLFALDWLCQTIHPLNAFGAGGDRLLFLNVNGRLLSAVDKDPGQAFRKLVEALGLQPERIVIETPLEASLQPCLLAFVLRNYRANGFQVAVNVDSLAQWQRISSAAWTQFVKIDARKLAVSGDGAVGDFNWLEVLREKATIVITHLETPFEAADPAGIWLQGNAYGKPVPRPLSLVG</sequence>
<comment type="caution">
    <text evidence="2">The sequence shown here is derived from an EMBL/GenBank/DDBJ whole genome shotgun (WGS) entry which is preliminary data.</text>
</comment>
<name>A0A6C2D591_9RHOO</name>
<dbReference type="InterPro" id="IPR001633">
    <property type="entry name" value="EAL_dom"/>
</dbReference>
<feature type="domain" description="EAL" evidence="1">
    <location>
        <begin position="10"/>
        <end position="257"/>
    </location>
</feature>
<dbReference type="SMART" id="SM00052">
    <property type="entry name" value="EAL"/>
    <property type="match status" value="1"/>
</dbReference>
<dbReference type="InterPro" id="IPR050706">
    <property type="entry name" value="Cyclic-di-GMP_PDE-like"/>
</dbReference>
<dbReference type="EMBL" id="SDKK01000004">
    <property type="protein sequence ID" value="TYC60839.1"/>
    <property type="molecule type" value="Genomic_DNA"/>
</dbReference>
<dbReference type="SUPFAM" id="SSF141868">
    <property type="entry name" value="EAL domain-like"/>
    <property type="match status" value="1"/>
</dbReference>
<dbReference type="OrthoDB" id="9813903at2"/>
<dbReference type="Gene3D" id="3.20.20.450">
    <property type="entry name" value="EAL domain"/>
    <property type="match status" value="1"/>
</dbReference>
<organism evidence="2 3">
    <name type="scientific">Zoogloea oleivorans</name>
    <dbReference type="NCBI Taxonomy" id="1552750"/>
    <lineage>
        <taxon>Bacteria</taxon>
        <taxon>Pseudomonadati</taxon>
        <taxon>Pseudomonadota</taxon>
        <taxon>Betaproteobacteria</taxon>
        <taxon>Rhodocyclales</taxon>
        <taxon>Zoogloeaceae</taxon>
        <taxon>Zoogloea</taxon>
    </lineage>
</organism>
<evidence type="ECO:0000313" key="2">
    <source>
        <dbReference type="EMBL" id="TYC60839.1"/>
    </source>
</evidence>
<evidence type="ECO:0000259" key="1">
    <source>
        <dbReference type="SMART" id="SM00052"/>
    </source>
</evidence>
<reference evidence="2 3" key="1">
    <citation type="submission" date="2019-01" db="EMBL/GenBank/DDBJ databases">
        <title>Zoogloea oleivorans genome sequencing and assembly.</title>
        <authorList>
            <person name="Tancsics A."/>
            <person name="Farkas M."/>
            <person name="Kriszt B."/>
            <person name="Maroti G."/>
            <person name="Horvath B."/>
        </authorList>
    </citation>
    <scope>NUCLEOTIDE SEQUENCE [LARGE SCALE GENOMIC DNA]</scope>
    <source>
        <strain evidence="2 3">Buc</strain>
    </source>
</reference>
<protein>
    <submittedName>
        <fullName evidence="2">EAL domain-containing protein</fullName>
    </submittedName>
</protein>
<gene>
    <name evidence="2" type="ORF">ETQ85_05415</name>
</gene>
<keyword evidence="3" id="KW-1185">Reference proteome</keyword>